<dbReference type="UniPathway" id="UPA00098">
    <property type="reaction ID" value="UER00361"/>
</dbReference>
<protein>
    <recommendedName>
        <fullName evidence="4">Pyrroline-5-carboxylate reductase</fullName>
        <shortName evidence="4">P5C reductase</shortName>
        <shortName evidence="4">P5CR</shortName>
        <ecNumber evidence="4">1.5.1.2</ecNumber>
    </recommendedName>
    <alternativeName>
        <fullName evidence="4">PCA reductase</fullName>
    </alternativeName>
</protein>
<evidence type="ECO:0000259" key="7">
    <source>
        <dbReference type="Pfam" id="PF14748"/>
    </source>
</evidence>
<comment type="pathway">
    <text evidence="4">Amino-acid biosynthesis; L-proline biosynthesis; L-proline from L-glutamate 5-semialdehyde: step 1/1.</text>
</comment>
<dbReference type="InterPro" id="IPR008927">
    <property type="entry name" value="6-PGluconate_DH-like_C_sf"/>
</dbReference>
<feature type="domain" description="Pyrroline-5-carboxylate reductase dimerisation" evidence="7">
    <location>
        <begin position="162"/>
        <end position="257"/>
    </location>
</feature>
<sequence>MKISIIGAGAMGGAIAEGLLRCDDLRADDITVCDHNQPVMDHFAQKGTSVTSDNQLAAEGSDIVMVVVKPWCVEQTLKGIKPVIDYKSQLLVVVAAGIPSEKINEWMEKDGEKPSLFLVMPNIAIAEKASMTYISACGASAKEKQTVTELFDKLGETIVLEERLFPAATAMSCSIGYAMRYVRANVEGAVEIGFKAKDAQKIVLQTIKGAVELLQASGEHPEAAIDKVTTPGGLTIRGLNEMEHAGFSSAVIRGLKAGKI</sequence>
<keyword evidence="4" id="KW-0641">Proline biosynthesis</keyword>
<feature type="binding site" evidence="5">
    <location>
        <begin position="6"/>
        <end position="11"/>
    </location>
    <ligand>
        <name>NADP(+)</name>
        <dbReference type="ChEBI" id="CHEBI:58349"/>
    </ligand>
</feature>
<dbReference type="Pfam" id="PF03807">
    <property type="entry name" value="F420_oxidored"/>
    <property type="match status" value="1"/>
</dbReference>
<dbReference type="EMBL" id="JXQK01000043">
    <property type="protein sequence ID" value="KIP63413.1"/>
    <property type="molecule type" value="Genomic_DNA"/>
</dbReference>
<dbReference type="InterPro" id="IPR028939">
    <property type="entry name" value="P5C_Rdtase_cat_N"/>
</dbReference>
<dbReference type="GO" id="GO:0055129">
    <property type="term" value="P:L-proline biosynthetic process"/>
    <property type="evidence" value="ECO:0007669"/>
    <property type="project" value="UniProtKB-UniRule"/>
</dbReference>
<dbReference type="GO" id="GO:0004735">
    <property type="term" value="F:pyrroline-5-carboxylate reductase activity"/>
    <property type="evidence" value="ECO:0007669"/>
    <property type="project" value="UniProtKB-UniRule"/>
</dbReference>
<dbReference type="InterPro" id="IPR036291">
    <property type="entry name" value="NAD(P)-bd_dom_sf"/>
</dbReference>
<dbReference type="SUPFAM" id="SSF48179">
    <property type="entry name" value="6-phosphogluconate dehydrogenase C-terminal domain-like"/>
    <property type="match status" value="1"/>
</dbReference>
<evidence type="ECO:0000313" key="9">
    <source>
        <dbReference type="Proteomes" id="UP000032046"/>
    </source>
</evidence>
<keyword evidence="9" id="KW-1185">Reference proteome</keyword>
<accession>A0A0D0IVL7</accession>
<dbReference type="RefSeq" id="WP_042518242.1">
    <property type="nucleotide sequence ID" value="NZ_JALFDM010000072.1"/>
</dbReference>
<evidence type="ECO:0000256" key="3">
    <source>
        <dbReference type="ARBA" id="ARBA00023002"/>
    </source>
</evidence>
<dbReference type="InterPro" id="IPR029036">
    <property type="entry name" value="P5CR_dimer"/>
</dbReference>
<evidence type="ECO:0000256" key="1">
    <source>
        <dbReference type="ARBA" id="ARBA00005525"/>
    </source>
</evidence>
<gene>
    <name evidence="4" type="primary">proC</name>
    <name evidence="8" type="ORF">ST44_04000</name>
</gene>
<dbReference type="EC" id="1.5.1.2" evidence="4"/>
<dbReference type="PANTHER" id="PTHR11645:SF0">
    <property type="entry name" value="PYRROLINE-5-CARBOXYLATE REDUCTASE 3"/>
    <property type="match status" value="1"/>
</dbReference>
<evidence type="ECO:0000313" key="8">
    <source>
        <dbReference type="EMBL" id="KIP63413.1"/>
    </source>
</evidence>
<dbReference type="STRING" id="1602171.ST44_04000"/>
<dbReference type="Gene3D" id="1.10.3730.10">
    <property type="entry name" value="ProC C-terminal domain-like"/>
    <property type="match status" value="1"/>
</dbReference>
<evidence type="ECO:0000259" key="6">
    <source>
        <dbReference type="Pfam" id="PF03807"/>
    </source>
</evidence>
<reference evidence="8 9" key="1">
    <citation type="submission" date="2015-01" db="EMBL/GenBank/DDBJ databases">
        <title>Comparative genomics of non-oral Prevotella species.</title>
        <authorList>
            <person name="Accetto T."/>
            <person name="Nograsek B."/>
            <person name="Avgustin G."/>
        </authorList>
    </citation>
    <scope>NUCLEOTIDE SEQUENCE [LARGE SCALE GENOMIC DNA]</scope>
    <source>
        <strain evidence="8 9">P5-119</strain>
    </source>
</reference>
<comment type="similarity">
    <text evidence="1 4">Belongs to the pyrroline-5-carboxylate reductase family.</text>
</comment>
<keyword evidence="3 4" id="KW-0560">Oxidoreductase</keyword>
<feature type="binding site" evidence="5">
    <location>
        <position position="54"/>
    </location>
    <ligand>
        <name>NADPH</name>
        <dbReference type="ChEBI" id="CHEBI:57783"/>
    </ligand>
</feature>
<evidence type="ECO:0000256" key="4">
    <source>
        <dbReference type="HAMAP-Rule" id="MF_01925"/>
    </source>
</evidence>
<comment type="catalytic activity">
    <reaction evidence="4">
        <text>L-proline + NADP(+) = (S)-1-pyrroline-5-carboxylate + NADPH + 2 H(+)</text>
        <dbReference type="Rhea" id="RHEA:14109"/>
        <dbReference type="ChEBI" id="CHEBI:15378"/>
        <dbReference type="ChEBI" id="CHEBI:17388"/>
        <dbReference type="ChEBI" id="CHEBI:57783"/>
        <dbReference type="ChEBI" id="CHEBI:58349"/>
        <dbReference type="ChEBI" id="CHEBI:60039"/>
        <dbReference type="EC" id="1.5.1.2"/>
    </reaction>
</comment>
<comment type="subcellular location">
    <subcellularLocation>
        <location evidence="4">Cytoplasm</location>
    </subcellularLocation>
</comment>
<dbReference type="PIRSF" id="PIRSF000193">
    <property type="entry name" value="Pyrrol-5-carb_rd"/>
    <property type="match status" value="1"/>
</dbReference>
<dbReference type="PANTHER" id="PTHR11645">
    <property type="entry name" value="PYRROLINE-5-CARBOXYLATE REDUCTASE"/>
    <property type="match status" value="1"/>
</dbReference>
<comment type="caution">
    <text evidence="8">The sequence shown here is derived from an EMBL/GenBank/DDBJ whole genome shotgun (WGS) entry which is preliminary data.</text>
</comment>
<organism evidence="8 9">
    <name type="scientific">Prevotella pectinovora</name>
    <dbReference type="NCBI Taxonomy" id="1602169"/>
    <lineage>
        <taxon>Bacteria</taxon>
        <taxon>Pseudomonadati</taxon>
        <taxon>Bacteroidota</taxon>
        <taxon>Bacteroidia</taxon>
        <taxon>Bacteroidales</taxon>
        <taxon>Prevotellaceae</taxon>
        <taxon>Prevotella</taxon>
    </lineage>
</organism>
<name>A0A0D0IVL7_9BACT</name>
<feature type="domain" description="Pyrroline-5-carboxylate reductase catalytic N-terminal" evidence="6">
    <location>
        <begin position="2"/>
        <end position="96"/>
    </location>
</feature>
<dbReference type="OrthoDB" id="9805754at2"/>
<dbReference type="SUPFAM" id="SSF51735">
    <property type="entry name" value="NAD(P)-binding Rossmann-fold domains"/>
    <property type="match status" value="1"/>
</dbReference>
<comment type="catalytic activity">
    <reaction evidence="4">
        <text>L-proline + NAD(+) = (S)-1-pyrroline-5-carboxylate + NADH + 2 H(+)</text>
        <dbReference type="Rhea" id="RHEA:14105"/>
        <dbReference type="ChEBI" id="CHEBI:15378"/>
        <dbReference type="ChEBI" id="CHEBI:17388"/>
        <dbReference type="ChEBI" id="CHEBI:57540"/>
        <dbReference type="ChEBI" id="CHEBI:57945"/>
        <dbReference type="ChEBI" id="CHEBI:60039"/>
        <dbReference type="EC" id="1.5.1.2"/>
    </reaction>
</comment>
<proteinExistence type="inferred from homology"/>
<dbReference type="Proteomes" id="UP000032046">
    <property type="component" value="Unassembled WGS sequence"/>
</dbReference>
<dbReference type="AlphaFoldDB" id="A0A0D0IVL7"/>
<comment type="function">
    <text evidence="4">Catalyzes the reduction of 1-pyrroline-5-carboxylate (PCA) to L-proline.</text>
</comment>
<evidence type="ECO:0000256" key="5">
    <source>
        <dbReference type="PIRSR" id="PIRSR000193-1"/>
    </source>
</evidence>
<dbReference type="InterPro" id="IPR000304">
    <property type="entry name" value="Pyrroline-COOH_reductase"/>
</dbReference>
<keyword evidence="4" id="KW-0028">Amino-acid biosynthesis</keyword>
<keyword evidence="4" id="KW-0963">Cytoplasm</keyword>
<dbReference type="Gene3D" id="3.40.50.720">
    <property type="entry name" value="NAD(P)-binding Rossmann-like Domain"/>
    <property type="match status" value="1"/>
</dbReference>
<dbReference type="HAMAP" id="MF_01925">
    <property type="entry name" value="P5C_reductase"/>
    <property type="match status" value="1"/>
</dbReference>
<dbReference type="GO" id="GO:0005737">
    <property type="term" value="C:cytoplasm"/>
    <property type="evidence" value="ECO:0007669"/>
    <property type="project" value="UniProtKB-SubCell"/>
</dbReference>
<dbReference type="Pfam" id="PF14748">
    <property type="entry name" value="P5CR_dimer"/>
    <property type="match status" value="1"/>
</dbReference>
<evidence type="ECO:0000256" key="2">
    <source>
        <dbReference type="ARBA" id="ARBA00022857"/>
    </source>
</evidence>
<keyword evidence="2 4" id="KW-0521">NADP</keyword>